<reference evidence="1" key="1">
    <citation type="submission" date="2018-05" db="EMBL/GenBank/DDBJ databases">
        <authorList>
            <person name="Lanie J.A."/>
            <person name="Ng W.-L."/>
            <person name="Kazmierczak K.M."/>
            <person name="Andrzejewski T.M."/>
            <person name="Davidsen T.M."/>
            <person name="Wayne K.J."/>
            <person name="Tettelin H."/>
            <person name="Glass J.I."/>
            <person name="Rusch D."/>
            <person name="Podicherti R."/>
            <person name="Tsui H.-C.T."/>
            <person name="Winkler M.E."/>
        </authorList>
    </citation>
    <scope>NUCLEOTIDE SEQUENCE</scope>
</reference>
<dbReference type="GO" id="GO:0008168">
    <property type="term" value="F:methyltransferase activity"/>
    <property type="evidence" value="ECO:0007669"/>
    <property type="project" value="UniProtKB-KW"/>
</dbReference>
<name>A0A382J0S7_9ZZZZ</name>
<proteinExistence type="predicted"/>
<dbReference type="EMBL" id="UINC01070677">
    <property type="protein sequence ID" value="SVC05007.1"/>
    <property type="molecule type" value="Genomic_DNA"/>
</dbReference>
<organism evidence="1">
    <name type="scientific">marine metagenome</name>
    <dbReference type="NCBI Taxonomy" id="408172"/>
    <lineage>
        <taxon>unclassified sequences</taxon>
        <taxon>metagenomes</taxon>
        <taxon>ecological metagenomes</taxon>
    </lineage>
</organism>
<evidence type="ECO:0000313" key="1">
    <source>
        <dbReference type="EMBL" id="SVC05007.1"/>
    </source>
</evidence>
<gene>
    <name evidence="1" type="ORF">METZ01_LOCUS257861</name>
</gene>
<accession>A0A382J0S7</accession>
<dbReference type="GO" id="GO:0032259">
    <property type="term" value="P:methylation"/>
    <property type="evidence" value="ECO:0007669"/>
    <property type="project" value="UniProtKB-KW"/>
</dbReference>
<dbReference type="GO" id="GO:0003723">
    <property type="term" value="F:RNA binding"/>
    <property type="evidence" value="ECO:0007669"/>
    <property type="project" value="UniProtKB-KW"/>
</dbReference>
<dbReference type="Gene3D" id="3.40.50.150">
    <property type="entry name" value="Vaccinia Virus protein VP39"/>
    <property type="match status" value="1"/>
</dbReference>
<protein>
    <recommendedName>
        <fullName evidence="2">Methyltransferase domain-containing protein</fullName>
    </recommendedName>
</protein>
<sequence>MKNIIKMDEFVHQSIWYKNLLENPTEIAALFPCSTETGKLMTAHLEGMDEGYILELGSGMGAITECILQRQVPEDKLILIEKNKNFADYLSHKYRNANVFAKDAANAKTLLEAQGICEVRHIVCSLPFVIMQQEQQLSILDVIFKLLHPQGCVSMVTYFIRCPISKKVLDQYNKSSELFGFTMKNIPPAYVYQIKNGHR</sequence>
<dbReference type="SUPFAM" id="SSF53335">
    <property type="entry name" value="S-adenosyl-L-methionine-dependent methyltransferases"/>
    <property type="match status" value="1"/>
</dbReference>
<dbReference type="InterPro" id="IPR029063">
    <property type="entry name" value="SAM-dependent_MTases_sf"/>
</dbReference>
<dbReference type="AlphaFoldDB" id="A0A382J0S7"/>
<evidence type="ECO:0008006" key="2">
    <source>
        <dbReference type="Google" id="ProtNLM"/>
    </source>
</evidence>